<gene>
    <name evidence="2" type="ORF">CTOB1V02_LOCUS14449</name>
</gene>
<sequence>MRADEHVIQYDRSGPLHLNSAMQTNVPDPFRPSADQPGTTDSTDLNMPGGGFSKTAKFEAAGRTAVHPMRQELPYENHHTDNK</sequence>
<organism evidence="2">
    <name type="scientific">Cyprideis torosa</name>
    <dbReference type="NCBI Taxonomy" id="163714"/>
    <lineage>
        <taxon>Eukaryota</taxon>
        <taxon>Metazoa</taxon>
        <taxon>Ecdysozoa</taxon>
        <taxon>Arthropoda</taxon>
        <taxon>Crustacea</taxon>
        <taxon>Oligostraca</taxon>
        <taxon>Ostracoda</taxon>
        <taxon>Podocopa</taxon>
        <taxon>Podocopida</taxon>
        <taxon>Cytherocopina</taxon>
        <taxon>Cytheroidea</taxon>
        <taxon>Cytherideidae</taxon>
        <taxon>Cyprideis</taxon>
    </lineage>
</organism>
<dbReference type="EMBL" id="OB680589">
    <property type="protein sequence ID" value="CAD7236634.1"/>
    <property type="molecule type" value="Genomic_DNA"/>
</dbReference>
<feature type="compositionally biased region" description="Polar residues" evidence="1">
    <location>
        <begin position="36"/>
        <end position="45"/>
    </location>
</feature>
<evidence type="ECO:0000313" key="2">
    <source>
        <dbReference type="EMBL" id="CAD7236634.1"/>
    </source>
</evidence>
<dbReference type="AlphaFoldDB" id="A0A7R8WR66"/>
<accession>A0A7R8WR66</accession>
<proteinExistence type="predicted"/>
<evidence type="ECO:0000256" key="1">
    <source>
        <dbReference type="SAM" id="MobiDB-lite"/>
    </source>
</evidence>
<protein>
    <submittedName>
        <fullName evidence="2">Uncharacterized protein</fullName>
    </submittedName>
</protein>
<feature type="region of interest" description="Disordered" evidence="1">
    <location>
        <begin position="1"/>
        <end position="54"/>
    </location>
</feature>
<feature type="non-terminal residue" evidence="2">
    <location>
        <position position="1"/>
    </location>
</feature>
<dbReference type="OrthoDB" id="6378063at2759"/>
<reference evidence="2" key="1">
    <citation type="submission" date="2020-11" db="EMBL/GenBank/DDBJ databases">
        <authorList>
            <person name="Tran Van P."/>
        </authorList>
    </citation>
    <scope>NUCLEOTIDE SEQUENCE</scope>
</reference>
<name>A0A7R8WR66_9CRUS</name>